<organism evidence="2 3">
    <name type="scientific">Volvox africanus</name>
    <dbReference type="NCBI Taxonomy" id="51714"/>
    <lineage>
        <taxon>Eukaryota</taxon>
        <taxon>Viridiplantae</taxon>
        <taxon>Chlorophyta</taxon>
        <taxon>core chlorophytes</taxon>
        <taxon>Chlorophyceae</taxon>
        <taxon>CS clade</taxon>
        <taxon>Chlamydomonadales</taxon>
        <taxon>Volvocaceae</taxon>
        <taxon>Volvox</taxon>
    </lineage>
</organism>
<feature type="compositionally biased region" description="Low complexity" evidence="1">
    <location>
        <begin position="958"/>
        <end position="977"/>
    </location>
</feature>
<feature type="compositionally biased region" description="Gly residues" evidence="1">
    <location>
        <begin position="1053"/>
        <end position="1069"/>
    </location>
</feature>
<feature type="region of interest" description="Disordered" evidence="1">
    <location>
        <begin position="879"/>
        <end position="917"/>
    </location>
</feature>
<protein>
    <submittedName>
        <fullName evidence="2">Uncharacterized protein</fullName>
    </submittedName>
</protein>
<feature type="compositionally biased region" description="Low complexity" evidence="1">
    <location>
        <begin position="28"/>
        <end position="39"/>
    </location>
</feature>
<feature type="non-terminal residue" evidence="2">
    <location>
        <position position="1096"/>
    </location>
</feature>
<feature type="region of interest" description="Disordered" evidence="1">
    <location>
        <begin position="742"/>
        <end position="798"/>
    </location>
</feature>
<feature type="compositionally biased region" description="Low complexity" evidence="1">
    <location>
        <begin position="393"/>
        <end position="421"/>
    </location>
</feature>
<feature type="region of interest" description="Disordered" evidence="1">
    <location>
        <begin position="941"/>
        <end position="1096"/>
    </location>
</feature>
<feature type="region of interest" description="Disordered" evidence="1">
    <location>
        <begin position="347"/>
        <end position="489"/>
    </location>
</feature>
<evidence type="ECO:0000313" key="3">
    <source>
        <dbReference type="Proteomes" id="UP001165090"/>
    </source>
</evidence>
<dbReference type="Proteomes" id="UP001165090">
    <property type="component" value="Unassembled WGS sequence"/>
</dbReference>
<feature type="compositionally biased region" description="Low complexity" evidence="1">
    <location>
        <begin position="549"/>
        <end position="560"/>
    </location>
</feature>
<feature type="compositionally biased region" description="Gly residues" evidence="1">
    <location>
        <begin position="561"/>
        <end position="570"/>
    </location>
</feature>
<reference evidence="2 3" key="1">
    <citation type="journal article" date="2023" name="IScience">
        <title>Expanded male sex-determining region conserved during the evolution of homothallism in the green alga Volvox.</title>
        <authorList>
            <person name="Yamamoto K."/>
            <person name="Matsuzaki R."/>
            <person name="Mahakham W."/>
            <person name="Heman W."/>
            <person name="Sekimoto H."/>
            <person name="Kawachi M."/>
            <person name="Minakuchi Y."/>
            <person name="Toyoda A."/>
            <person name="Nozaki H."/>
        </authorList>
    </citation>
    <scope>NUCLEOTIDE SEQUENCE [LARGE SCALE GENOMIC DNA]</scope>
    <source>
        <strain evidence="2 3">NIES-4468</strain>
    </source>
</reference>
<evidence type="ECO:0000313" key="2">
    <source>
        <dbReference type="EMBL" id="GLI70906.1"/>
    </source>
</evidence>
<keyword evidence="3" id="KW-1185">Reference proteome</keyword>
<evidence type="ECO:0000256" key="1">
    <source>
        <dbReference type="SAM" id="MobiDB-lite"/>
    </source>
</evidence>
<feature type="compositionally biased region" description="Low complexity" evidence="1">
    <location>
        <begin position="352"/>
        <end position="370"/>
    </location>
</feature>
<feature type="compositionally biased region" description="Basic and acidic residues" evidence="1">
    <location>
        <begin position="1082"/>
        <end position="1096"/>
    </location>
</feature>
<feature type="non-terminal residue" evidence="2">
    <location>
        <position position="1"/>
    </location>
</feature>
<feature type="compositionally biased region" description="Gly residues" evidence="1">
    <location>
        <begin position="884"/>
        <end position="908"/>
    </location>
</feature>
<accession>A0ABQ5SMP7</accession>
<gene>
    <name evidence="2" type="ORF">VaNZ11_015932</name>
</gene>
<feature type="compositionally biased region" description="Low complexity" evidence="1">
    <location>
        <begin position="442"/>
        <end position="475"/>
    </location>
</feature>
<sequence>GGCRQPREPAVLACGDAPAAVVPGHAAAAGKGATSIAASRPRRAAAARKPAIVDADSGTDSVQGEVDSGSDSDLLLEDPGPASAVASGAEGDSGPARAGGRARGGLTRRTADGGEGDGAGPTGVRAYKRRKRGDAGQVKPTGTVAEGKGPGRQRRRSSTAPAAGDGDKPTATSATGSRRISGGGAAAAGGAAATDGAEGGSPETSPRRLSAWVRKPAGRGAASGAHNAIATESAGEKELEAADVSTKAKAAAAAVTEEMATGSGAVVADAAVSGSAADVGAVLATGQPSHAAALLPGKAAAGFPAAAAAAAARHNTPMKSDAGLAAAAKPPLPLPAAAAAVKLEPRDMEHPSGAADGAASTLDAAGGSASPEQSPPRPMAVAAAPRPHHVTAARRPAATASLPAKGQGQGGRMAAAGRGSATPGAAARTTLGTGVEGDQGKPHASSAARPSSVPASGTAAKTAGASAPSPAQLPGSGLGGSVGSSSLPQLPQALAPRMNLGRPPTVVTAKLRAAPSAQLPARAVLAAAAASVVQPSASAAIDGAAALASPESPMGEADAAGHGGGGGVGDAGNHRRGGAAPPSNMDAADGPASREAATFSRPGSVPDLRETSFVAAQTVGSAAVDAAGSRQGDELTGSAAGAAVAPPPPAHCGTALGLDSAGYARFLCDLRRGLLLPTLLPFLRLRGSFWLDGQAAFRELSRARMGRRPCEEGDKATGTAAAKRERAVGELRAKLGAWGAERFCTAPPPPPPLAAAAADNVEEEADVPPPLPEATPPGLNGDDGDDANGVSAGHTRPWAHRRTPLFMFSKTSDGNCVQAEGYRTTAGSRMAKPGNAFSAEPPPPPPPLYVADAATGRGPGHHRRAPYAISCFRRGGKSSSSGAAVGGVSGEDGLSEGAGGGSASGDEGGTSSTADGSSGAAAVERCLSLRASSAGAAAAAAACGRPPRPGPPAGAGPAGEPNATAPTGAAAASGPTGPWRPPRVLGQSAAGGAGAAATTSAAGSAGAPSWERTASVERDVASRRRSEPHEPERDRRDRVRDNVVDNELRVGAAGRGGGAGGARSSGAQGGPFTTAAEDVADRDDHEPRDGEAHRDS</sequence>
<feature type="region of interest" description="Disordered" evidence="1">
    <location>
        <begin position="625"/>
        <end position="644"/>
    </location>
</feature>
<feature type="compositionally biased region" description="Low complexity" evidence="1">
    <location>
        <begin position="995"/>
        <end position="1007"/>
    </location>
</feature>
<proteinExistence type="predicted"/>
<feature type="compositionally biased region" description="Basic and acidic residues" evidence="1">
    <location>
        <begin position="1014"/>
        <end position="1048"/>
    </location>
</feature>
<dbReference type="EMBL" id="BSDZ01000101">
    <property type="protein sequence ID" value="GLI70906.1"/>
    <property type="molecule type" value="Genomic_DNA"/>
</dbReference>
<comment type="caution">
    <text evidence="2">The sequence shown here is derived from an EMBL/GenBank/DDBJ whole genome shotgun (WGS) entry which is preliminary data.</text>
</comment>
<feature type="compositionally biased region" description="Low complexity" evidence="1">
    <location>
        <begin position="92"/>
        <end position="108"/>
    </location>
</feature>
<feature type="region of interest" description="Disordered" evidence="1">
    <location>
        <begin position="28"/>
        <end position="237"/>
    </location>
</feature>
<feature type="region of interest" description="Disordered" evidence="1">
    <location>
        <begin position="549"/>
        <end position="605"/>
    </location>
</feature>
<name>A0ABQ5SMP7_9CHLO</name>